<keyword evidence="3" id="KW-1185">Reference proteome</keyword>
<protein>
    <submittedName>
        <fullName evidence="2">Carboxymuconolactone decarboxylase</fullName>
    </submittedName>
</protein>
<dbReference type="KEGG" id="tra:Trad_2570"/>
<dbReference type="OrthoDB" id="32209at2"/>
<gene>
    <name evidence="2" type="ordered locus">Trad_2570</name>
</gene>
<dbReference type="RefSeq" id="WP_013179037.1">
    <property type="nucleotide sequence ID" value="NC_014221.1"/>
</dbReference>
<dbReference type="STRING" id="649638.Trad_2570"/>
<accession>D7CTX9</accession>
<dbReference type="InterPro" id="IPR029032">
    <property type="entry name" value="AhpD-like"/>
</dbReference>
<dbReference type="Gene3D" id="1.20.1290.10">
    <property type="entry name" value="AhpD-like"/>
    <property type="match status" value="1"/>
</dbReference>
<dbReference type="PANTHER" id="PTHR35446">
    <property type="entry name" value="SI:CH211-175M2.5"/>
    <property type="match status" value="1"/>
</dbReference>
<evidence type="ECO:0000313" key="2">
    <source>
        <dbReference type="EMBL" id="ADI15676.1"/>
    </source>
</evidence>
<proteinExistence type="predicted"/>
<dbReference type="GO" id="GO:0051920">
    <property type="term" value="F:peroxiredoxin activity"/>
    <property type="evidence" value="ECO:0007669"/>
    <property type="project" value="InterPro"/>
</dbReference>
<dbReference type="Pfam" id="PF02627">
    <property type="entry name" value="CMD"/>
    <property type="match status" value="1"/>
</dbReference>
<feature type="domain" description="Carboxymuconolactone decarboxylase-like" evidence="1">
    <location>
        <begin position="27"/>
        <end position="104"/>
    </location>
</feature>
<dbReference type="PANTHER" id="PTHR35446:SF2">
    <property type="entry name" value="CARBOXYMUCONOLACTONE DECARBOXYLASE-LIKE DOMAIN-CONTAINING PROTEIN"/>
    <property type="match status" value="1"/>
</dbReference>
<dbReference type="Proteomes" id="UP000000379">
    <property type="component" value="Chromosome"/>
</dbReference>
<sequence length="160" mass="17474">MDQRQEIAEGLGFGFVPNLFAAADANPEVQTALWQAFRHTMLRGELPRTVKEMMGVMISKTAGSPYAALVHLHALTFQGVEAPLLEALERGEVPAGVPRKVALLLRFAQEATRRPNDATLVQGLRERLSEAEVVEAVAVVGVFRMINCWTDLLAVPVDAL</sequence>
<evidence type="ECO:0000259" key="1">
    <source>
        <dbReference type="Pfam" id="PF02627"/>
    </source>
</evidence>
<dbReference type="eggNOG" id="COG2128">
    <property type="taxonomic scope" value="Bacteria"/>
</dbReference>
<dbReference type="AlphaFoldDB" id="D7CTX9"/>
<reference evidence="2 3" key="2">
    <citation type="journal article" date="2011" name="Stand. Genomic Sci.">
        <title>Complete genome sequence of Truepera radiovictrix type strain (RQ-24).</title>
        <authorList>
            <person name="Ivanova N."/>
            <person name="Rohde C."/>
            <person name="Munk C."/>
            <person name="Nolan M."/>
            <person name="Lucas S."/>
            <person name="Del Rio T.G."/>
            <person name="Tice H."/>
            <person name="Deshpande S."/>
            <person name="Cheng J.F."/>
            <person name="Tapia R."/>
            <person name="Han C."/>
            <person name="Goodwin L."/>
            <person name="Pitluck S."/>
            <person name="Liolios K."/>
            <person name="Mavromatis K."/>
            <person name="Mikhailova N."/>
            <person name="Pati A."/>
            <person name="Chen A."/>
            <person name="Palaniappan K."/>
            <person name="Land M."/>
            <person name="Hauser L."/>
            <person name="Chang Y.J."/>
            <person name="Jeffries C.D."/>
            <person name="Brambilla E."/>
            <person name="Rohde M."/>
            <person name="Goker M."/>
            <person name="Tindall B.J."/>
            <person name="Woyke T."/>
            <person name="Bristow J."/>
            <person name="Eisen J.A."/>
            <person name="Markowitz V."/>
            <person name="Hugenholtz P."/>
            <person name="Kyrpides N.C."/>
            <person name="Klenk H.P."/>
            <person name="Lapidus A."/>
        </authorList>
    </citation>
    <scope>NUCLEOTIDE SEQUENCE [LARGE SCALE GENOMIC DNA]</scope>
    <source>
        <strain evidence="3">DSM 17093 / CIP 108686 / LMG 22925 / RQ-24</strain>
    </source>
</reference>
<dbReference type="HOGENOM" id="CLU_082760_4_2_0"/>
<organism evidence="2 3">
    <name type="scientific">Truepera radiovictrix (strain DSM 17093 / CIP 108686 / LMG 22925 / RQ-24)</name>
    <dbReference type="NCBI Taxonomy" id="649638"/>
    <lineage>
        <taxon>Bacteria</taxon>
        <taxon>Thermotogati</taxon>
        <taxon>Deinococcota</taxon>
        <taxon>Deinococci</taxon>
        <taxon>Trueperales</taxon>
        <taxon>Trueperaceae</taxon>
        <taxon>Truepera</taxon>
    </lineage>
</organism>
<dbReference type="SUPFAM" id="SSF69118">
    <property type="entry name" value="AhpD-like"/>
    <property type="match status" value="1"/>
</dbReference>
<dbReference type="EMBL" id="CP002049">
    <property type="protein sequence ID" value="ADI15676.1"/>
    <property type="molecule type" value="Genomic_DNA"/>
</dbReference>
<evidence type="ECO:0000313" key="3">
    <source>
        <dbReference type="Proteomes" id="UP000000379"/>
    </source>
</evidence>
<name>D7CTX9_TRURR</name>
<dbReference type="InterPro" id="IPR003779">
    <property type="entry name" value="CMD-like"/>
</dbReference>
<reference evidence="3" key="1">
    <citation type="submission" date="2010-05" db="EMBL/GenBank/DDBJ databases">
        <title>The complete genome of Truepera radiovictris DSM 17093.</title>
        <authorList>
            <consortium name="US DOE Joint Genome Institute (JGI-PGF)"/>
            <person name="Lucas S."/>
            <person name="Copeland A."/>
            <person name="Lapidus A."/>
            <person name="Glavina del Rio T."/>
            <person name="Dalin E."/>
            <person name="Tice H."/>
            <person name="Bruce D."/>
            <person name="Goodwin L."/>
            <person name="Pitluck S."/>
            <person name="Kyrpides N."/>
            <person name="Mavromatis K."/>
            <person name="Ovchinnikova G."/>
            <person name="Munk A.C."/>
            <person name="Detter J.C."/>
            <person name="Han C."/>
            <person name="Tapia R."/>
            <person name="Land M."/>
            <person name="Hauser L."/>
            <person name="Markowitz V."/>
            <person name="Cheng J.-F."/>
            <person name="Hugenholtz P."/>
            <person name="Woyke T."/>
            <person name="Wu D."/>
            <person name="Tindall B."/>
            <person name="Pomrenke H.G."/>
            <person name="Brambilla E."/>
            <person name="Klenk H.-P."/>
            <person name="Eisen J.A."/>
        </authorList>
    </citation>
    <scope>NUCLEOTIDE SEQUENCE [LARGE SCALE GENOMIC DNA]</scope>
    <source>
        <strain evidence="3">DSM 17093 / CIP 108686 / LMG 22925 / RQ-24</strain>
    </source>
</reference>